<proteinExistence type="predicted"/>
<accession>A0A165EYB2</accession>
<protein>
    <submittedName>
        <fullName evidence="2">NAD(P)-binding protein</fullName>
    </submittedName>
</protein>
<dbReference type="STRING" id="1353952.A0A165EYB2"/>
<dbReference type="CDD" id="cd05271">
    <property type="entry name" value="NDUFA9_like_SDR_a"/>
    <property type="match status" value="1"/>
</dbReference>
<dbReference type="AlphaFoldDB" id="A0A165EYB2"/>
<organism evidence="2 3">
    <name type="scientific">Calocera cornea HHB12733</name>
    <dbReference type="NCBI Taxonomy" id="1353952"/>
    <lineage>
        <taxon>Eukaryota</taxon>
        <taxon>Fungi</taxon>
        <taxon>Dikarya</taxon>
        <taxon>Basidiomycota</taxon>
        <taxon>Agaricomycotina</taxon>
        <taxon>Dacrymycetes</taxon>
        <taxon>Dacrymycetales</taxon>
        <taxon>Dacrymycetaceae</taxon>
        <taxon>Calocera</taxon>
    </lineage>
</organism>
<reference evidence="2 3" key="1">
    <citation type="journal article" date="2016" name="Mol. Biol. Evol.">
        <title>Comparative Genomics of Early-Diverging Mushroom-Forming Fungi Provides Insights into the Origins of Lignocellulose Decay Capabilities.</title>
        <authorList>
            <person name="Nagy L.G."/>
            <person name="Riley R."/>
            <person name="Tritt A."/>
            <person name="Adam C."/>
            <person name="Daum C."/>
            <person name="Floudas D."/>
            <person name="Sun H."/>
            <person name="Yadav J.S."/>
            <person name="Pangilinan J."/>
            <person name="Larsson K.H."/>
            <person name="Matsuura K."/>
            <person name="Barry K."/>
            <person name="Labutti K."/>
            <person name="Kuo R."/>
            <person name="Ohm R.A."/>
            <person name="Bhattacharya S.S."/>
            <person name="Shirouzu T."/>
            <person name="Yoshinaga Y."/>
            <person name="Martin F.M."/>
            <person name="Grigoriev I.V."/>
            <person name="Hibbett D.S."/>
        </authorList>
    </citation>
    <scope>NUCLEOTIDE SEQUENCE [LARGE SCALE GENOMIC DNA]</scope>
    <source>
        <strain evidence="2 3">HHB12733</strain>
    </source>
</reference>
<dbReference type="InParanoid" id="A0A165EYB2"/>
<keyword evidence="3" id="KW-1185">Reference proteome</keyword>
<evidence type="ECO:0000313" key="3">
    <source>
        <dbReference type="Proteomes" id="UP000076842"/>
    </source>
</evidence>
<name>A0A165EYB2_9BASI</name>
<dbReference type="PANTHER" id="PTHR12126:SF11">
    <property type="entry name" value="NADH DEHYDROGENASE [UBIQUINONE] 1 ALPHA SUBCOMPLEX SUBUNIT 9, MITOCHONDRIAL"/>
    <property type="match status" value="1"/>
</dbReference>
<evidence type="ECO:0000313" key="2">
    <source>
        <dbReference type="EMBL" id="KZT55776.1"/>
    </source>
</evidence>
<dbReference type="OrthoDB" id="275457at2759"/>
<feature type="domain" description="NAD-dependent epimerase/dehydratase" evidence="1">
    <location>
        <begin position="51"/>
        <end position="246"/>
    </location>
</feature>
<dbReference type="Pfam" id="PF01370">
    <property type="entry name" value="Epimerase"/>
    <property type="match status" value="1"/>
</dbReference>
<dbReference type="GO" id="GO:0044877">
    <property type="term" value="F:protein-containing complex binding"/>
    <property type="evidence" value="ECO:0007669"/>
    <property type="project" value="TreeGrafter"/>
</dbReference>
<dbReference type="InterPro" id="IPR036291">
    <property type="entry name" value="NAD(P)-bd_dom_sf"/>
</dbReference>
<sequence length="372" mass="41996">MLRHPIKVNLPRSIGAVLKRGAHDLVTLPGRPPVVRYGPEGRSSISGHVATVFGCSGFLGRYVVSKLAKSGSNVVVPYRDDYDIRHLRVSGDLGGVVQMEWDLRSEQQIAECLRHSDIVYNLVGLDYETKNFKWNEVHVDGAARIARIAKENNVARFVQVSHLNAAPDSKSQYYKAKFEGEKAVLSEFPEAVIVRPSAMYGHEDRFLNRLGYWDAVFKFNGEQTKVRPVHVLDVAEILYRLMDTPELPSSPVNLPGPNTYTHEQLLDLARRLTDNSYKSMAIPKPVALLLSKIVQYALWWPNFSPDEIERMCIDDVEVPGDWDAFGIQPTELEDVAIAYLRRFRDAAKIDYNGPVETAKAKRKQAAYYSEAH</sequence>
<dbReference type="EMBL" id="KV423989">
    <property type="protein sequence ID" value="KZT55776.1"/>
    <property type="molecule type" value="Genomic_DNA"/>
</dbReference>
<dbReference type="GO" id="GO:0005739">
    <property type="term" value="C:mitochondrion"/>
    <property type="evidence" value="ECO:0007669"/>
    <property type="project" value="TreeGrafter"/>
</dbReference>
<gene>
    <name evidence="2" type="ORF">CALCODRAFT_455140</name>
</gene>
<dbReference type="InterPro" id="IPR001509">
    <property type="entry name" value="Epimerase_deHydtase"/>
</dbReference>
<dbReference type="InterPro" id="IPR051207">
    <property type="entry name" value="ComplexI_NDUFA9_subunit"/>
</dbReference>
<dbReference type="SUPFAM" id="SSF51735">
    <property type="entry name" value="NAD(P)-binding Rossmann-fold domains"/>
    <property type="match status" value="1"/>
</dbReference>
<dbReference type="PANTHER" id="PTHR12126">
    <property type="entry name" value="NADH-UBIQUINONE OXIDOREDUCTASE 39 KDA SUBUNIT-RELATED"/>
    <property type="match status" value="1"/>
</dbReference>
<dbReference type="Gene3D" id="3.40.50.720">
    <property type="entry name" value="NAD(P)-binding Rossmann-like Domain"/>
    <property type="match status" value="1"/>
</dbReference>
<evidence type="ECO:0000259" key="1">
    <source>
        <dbReference type="Pfam" id="PF01370"/>
    </source>
</evidence>
<dbReference type="Proteomes" id="UP000076842">
    <property type="component" value="Unassembled WGS sequence"/>
</dbReference>